<feature type="compositionally biased region" description="Polar residues" evidence="1">
    <location>
        <begin position="122"/>
        <end position="135"/>
    </location>
</feature>
<feature type="compositionally biased region" description="Polar residues" evidence="1">
    <location>
        <begin position="27"/>
        <end position="38"/>
    </location>
</feature>
<dbReference type="AlphaFoldDB" id="K2MKC5"/>
<evidence type="ECO:0000313" key="3">
    <source>
        <dbReference type="Proteomes" id="UP000007350"/>
    </source>
</evidence>
<sequence>KIKHVEKDKDNQAPGSNSVTEKESELTDQGDSRSQPVTGTPEGEVMTSLPDSLPGLGVQQEVLPDLLKNASDKSTTDDNPPSPSPGGRGVDNSEGKENGSKDSEPPVAGAVEHEKDAGENGLTLTGSGADSQPPVTTVAKKGNKAIAGDGSKNNAEAAAVQYDAGTESNSNTTDLSHPSTKDAAPLSTTPDPEFASDNTDN</sequence>
<feature type="compositionally biased region" description="Basic and acidic residues" evidence="1">
    <location>
        <begin position="91"/>
        <end position="104"/>
    </location>
</feature>
<protein>
    <submittedName>
        <fullName evidence="2">Mucin-associated surface protein (MASP), putative</fullName>
    </submittedName>
</protein>
<dbReference type="OrthoDB" id="255441at2759"/>
<proteinExistence type="predicted"/>
<feature type="non-terminal residue" evidence="2">
    <location>
        <position position="201"/>
    </location>
</feature>
<feature type="compositionally biased region" description="Polar residues" evidence="1">
    <location>
        <begin position="166"/>
        <end position="178"/>
    </location>
</feature>
<feature type="region of interest" description="Disordered" evidence="1">
    <location>
        <begin position="1"/>
        <end position="201"/>
    </location>
</feature>
<feature type="non-terminal residue" evidence="2">
    <location>
        <position position="1"/>
    </location>
</feature>
<accession>K2MKC5</accession>
<keyword evidence="3" id="KW-1185">Reference proteome</keyword>
<organism evidence="2 3">
    <name type="scientific">Trypanosoma cruzi marinkellei</name>
    <dbReference type="NCBI Taxonomy" id="85056"/>
    <lineage>
        <taxon>Eukaryota</taxon>
        <taxon>Discoba</taxon>
        <taxon>Euglenozoa</taxon>
        <taxon>Kinetoplastea</taxon>
        <taxon>Metakinetoplastina</taxon>
        <taxon>Trypanosomatida</taxon>
        <taxon>Trypanosomatidae</taxon>
        <taxon>Trypanosoma</taxon>
        <taxon>Schizotrypanum</taxon>
    </lineage>
</organism>
<evidence type="ECO:0000256" key="1">
    <source>
        <dbReference type="SAM" id="MobiDB-lite"/>
    </source>
</evidence>
<evidence type="ECO:0000313" key="2">
    <source>
        <dbReference type="EMBL" id="EKF26164.1"/>
    </source>
</evidence>
<name>K2MKC5_TRYCR</name>
<dbReference type="Proteomes" id="UP000007350">
    <property type="component" value="Unassembled WGS sequence"/>
</dbReference>
<reference evidence="2 3" key="1">
    <citation type="journal article" date="2012" name="BMC Genomics">
        <title>Comparative genomic analysis of human infective Trypanosoma cruzi lineages with the bat-restricted subspecies T. cruzi marinkellei.</title>
        <authorList>
            <person name="Franzen O."/>
            <person name="Talavera-Lopez C."/>
            <person name="Ochaya S."/>
            <person name="Butler C.E."/>
            <person name="Messenger L.A."/>
            <person name="Lewis M.D."/>
            <person name="Llewellyn M.S."/>
            <person name="Marinkelle C.J."/>
            <person name="Tyler K.M."/>
            <person name="Miles M.A."/>
            <person name="Andersson B."/>
        </authorList>
    </citation>
    <scope>NUCLEOTIDE SEQUENCE [LARGE SCALE GENOMIC DNA]</scope>
    <source>
        <strain evidence="2 3">B7</strain>
    </source>
</reference>
<gene>
    <name evidence="2" type="ORF">MOQ_010155</name>
</gene>
<feature type="compositionally biased region" description="Basic and acidic residues" evidence="1">
    <location>
        <begin position="1"/>
        <end position="11"/>
    </location>
</feature>
<feature type="compositionally biased region" description="Polar residues" evidence="1">
    <location>
        <begin position="186"/>
        <end position="201"/>
    </location>
</feature>
<comment type="caution">
    <text evidence="2">The sequence shown here is derived from an EMBL/GenBank/DDBJ whole genome shotgun (WGS) entry which is preliminary data.</text>
</comment>
<dbReference type="EMBL" id="AHKC01021799">
    <property type="protein sequence ID" value="EKF26164.1"/>
    <property type="molecule type" value="Genomic_DNA"/>
</dbReference>